<accession>A0AB33E4L8</accession>
<proteinExistence type="predicted"/>
<dbReference type="EMBL" id="CP023466">
    <property type="protein sequence ID" value="ATE75413.1"/>
    <property type="molecule type" value="Genomic_DNA"/>
</dbReference>
<gene>
    <name evidence="1" type="ORF">CNN82_02910</name>
</gene>
<protein>
    <submittedName>
        <fullName evidence="1">Uncharacterized protein</fullName>
    </submittedName>
</protein>
<sequence>MLWDLKQENNSFDLDSAYDQYDRAREMSAALELGTMLGRYSFAVPDEVARGELRLLRNPEDDL</sequence>
<evidence type="ECO:0000313" key="2">
    <source>
        <dbReference type="Proteomes" id="UP000218385"/>
    </source>
</evidence>
<organism evidence="1 2">
    <name type="scientific">Pseudomonas frederiksbergensis</name>
    <dbReference type="NCBI Taxonomy" id="104087"/>
    <lineage>
        <taxon>Bacteria</taxon>
        <taxon>Pseudomonadati</taxon>
        <taxon>Pseudomonadota</taxon>
        <taxon>Gammaproteobacteria</taxon>
        <taxon>Pseudomonadales</taxon>
        <taxon>Pseudomonadaceae</taxon>
        <taxon>Pseudomonas</taxon>
    </lineage>
</organism>
<dbReference type="AlphaFoldDB" id="A0AB33E4L8"/>
<name>A0AB33E4L8_9PSED</name>
<reference evidence="1 2" key="1">
    <citation type="submission" date="2017-09" db="EMBL/GenBank/DDBJ databases">
        <title>Complete Genome sequence of Lysobacter capsici KNU-15.</title>
        <authorList>
            <person name="Kim M.-C."/>
            <person name="Yi H."/>
            <person name="Lee D.-W."/>
            <person name="Shin J.-H."/>
        </authorList>
    </citation>
    <scope>NUCLEOTIDE SEQUENCE [LARGE SCALE GENOMIC DNA]</scope>
    <source>
        <strain evidence="1 2">KNU-15</strain>
    </source>
</reference>
<dbReference type="Proteomes" id="UP000218385">
    <property type="component" value="Chromosome"/>
</dbReference>
<evidence type="ECO:0000313" key="1">
    <source>
        <dbReference type="EMBL" id="ATE75413.1"/>
    </source>
</evidence>